<dbReference type="Gene3D" id="3.40.50.1820">
    <property type="entry name" value="alpha/beta hydrolase"/>
    <property type="match status" value="1"/>
</dbReference>
<dbReference type="EMBL" id="CP059572">
    <property type="protein sequence ID" value="QXJ22781.1"/>
    <property type="molecule type" value="Genomic_DNA"/>
</dbReference>
<evidence type="ECO:0000256" key="2">
    <source>
        <dbReference type="ARBA" id="ARBA00022729"/>
    </source>
</evidence>
<feature type="domain" description="AB hydrolase-1" evidence="5">
    <location>
        <begin position="103"/>
        <end position="297"/>
    </location>
</feature>
<sequence>MPPSEAKRRAGRPTAVRIGVIAGLVASTSSITTLSTMPTVNAASLPAPAHTPKWTRCDAQETPGAECASLPLPIDWGHPNGPKFELSVARRKATDPGDRVGSLVFGPGGPGDSGVDRVVEGISRFSPEVRRRFDIISFDPRGVGRSNPITCSDDLTARRPSPKVETEAAFRATLAYNTKLRADCRERTGPLFDHLDTLSTVHDLEAVRVALGEPKLTFHGSSYGTMLGAQYAETYPHRIRAMVLESVLDHSVPTARVLLRDQGLAAQDSFNEFVKWCTANTGCALHGRDVRAVWKDLLDRAERGELENPSKPGARLSSIDLVNTIAFRAFYKADFAGLAQTILALEKSRPLPAGSAVLSPLPPSAPIFCSDFRLPVRDHREYASLVRTLNRTAPDMPYLLPLRMVASCMGAPTNNPQHRLKVNGAPTILLSNALHDPATGYSWARSVTRQLGRSGVLLTYDGHGHGSVTNGPCMENTVNAYLTDLKAPAQGATCPAPTRGTTHRLGPLEGLWQSSPSSRSPGS</sequence>
<feature type="compositionally biased region" description="Low complexity" evidence="4">
    <location>
        <begin position="514"/>
        <end position="523"/>
    </location>
</feature>
<dbReference type="Pfam" id="PF00561">
    <property type="entry name" value="Abhydrolase_1"/>
    <property type="match status" value="1"/>
</dbReference>
<feature type="region of interest" description="Disordered" evidence="4">
    <location>
        <begin position="492"/>
        <end position="523"/>
    </location>
</feature>
<proteinExistence type="inferred from homology"/>
<evidence type="ECO:0000256" key="4">
    <source>
        <dbReference type="SAM" id="MobiDB-lite"/>
    </source>
</evidence>
<dbReference type="Pfam" id="PF08386">
    <property type="entry name" value="Abhydrolase_4"/>
    <property type="match status" value="1"/>
</dbReference>
<name>A0ABX8QWS7_9ACTN</name>
<comment type="similarity">
    <text evidence="1">Belongs to the peptidase S33 family.</text>
</comment>
<protein>
    <submittedName>
        <fullName evidence="7">Alpha/beta fold hydrolase</fullName>
    </submittedName>
</protein>
<keyword evidence="8" id="KW-1185">Reference proteome</keyword>
<accession>A0ABX8QWS7</accession>
<dbReference type="InterPro" id="IPR013595">
    <property type="entry name" value="Pept_S33_TAP-like_C"/>
</dbReference>
<dbReference type="SUPFAM" id="SSF53474">
    <property type="entry name" value="alpha/beta-Hydrolases"/>
    <property type="match status" value="1"/>
</dbReference>
<dbReference type="PANTHER" id="PTHR43248:SF29">
    <property type="entry name" value="TRIPEPTIDYL AMINOPEPTIDASE"/>
    <property type="match status" value="1"/>
</dbReference>
<dbReference type="InterPro" id="IPR029058">
    <property type="entry name" value="AB_hydrolase_fold"/>
</dbReference>
<evidence type="ECO:0000313" key="7">
    <source>
        <dbReference type="EMBL" id="QXJ22781.1"/>
    </source>
</evidence>
<evidence type="ECO:0000259" key="6">
    <source>
        <dbReference type="Pfam" id="PF08386"/>
    </source>
</evidence>
<dbReference type="GO" id="GO:0016787">
    <property type="term" value="F:hydrolase activity"/>
    <property type="evidence" value="ECO:0007669"/>
    <property type="project" value="UniProtKB-KW"/>
</dbReference>
<evidence type="ECO:0000256" key="3">
    <source>
        <dbReference type="ARBA" id="ARBA00022801"/>
    </source>
</evidence>
<dbReference type="Proteomes" id="UP001049518">
    <property type="component" value="Chromosome"/>
</dbReference>
<dbReference type="InterPro" id="IPR051601">
    <property type="entry name" value="Serine_prot/Carboxylest_S33"/>
</dbReference>
<keyword evidence="3 7" id="KW-0378">Hydrolase</keyword>
<keyword evidence="2" id="KW-0732">Signal</keyword>
<dbReference type="InterPro" id="IPR000073">
    <property type="entry name" value="AB_hydrolase_1"/>
</dbReference>
<gene>
    <name evidence="7" type="ORF">AGRA3207_003841</name>
</gene>
<evidence type="ECO:0000256" key="1">
    <source>
        <dbReference type="ARBA" id="ARBA00010088"/>
    </source>
</evidence>
<organism evidence="7 8">
    <name type="scientific">Actinomadura graeca</name>
    <dbReference type="NCBI Taxonomy" id="2750812"/>
    <lineage>
        <taxon>Bacteria</taxon>
        <taxon>Bacillati</taxon>
        <taxon>Actinomycetota</taxon>
        <taxon>Actinomycetes</taxon>
        <taxon>Streptosporangiales</taxon>
        <taxon>Thermomonosporaceae</taxon>
        <taxon>Actinomadura</taxon>
    </lineage>
</organism>
<dbReference type="RefSeq" id="WP_231336117.1">
    <property type="nucleotide sequence ID" value="NZ_CP059572.1"/>
</dbReference>
<dbReference type="PANTHER" id="PTHR43248">
    <property type="entry name" value="2-SUCCINYL-6-HYDROXY-2,4-CYCLOHEXADIENE-1-CARBOXYLATE SYNTHASE"/>
    <property type="match status" value="1"/>
</dbReference>
<feature type="domain" description="Peptidase S33 tripeptidyl aminopeptidase-like C-terminal" evidence="6">
    <location>
        <begin position="404"/>
        <end position="494"/>
    </location>
</feature>
<evidence type="ECO:0000313" key="8">
    <source>
        <dbReference type="Proteomes" id="UP001049518"/>
    </source>
</evidence>
<evidence type="ECO:0000259" key="5">
    <source>
        <dbReference type="Pfam" id="PF00561"/>
    </source>
</evidence>
<reference evidence="7" key="1">
    <citation type="submission" date="2020-07" db="EMBL/GenBank/DDBJ databases">
        <authorList>
            <person name="Tarantini F.S."/>
            <person name="Hong K.W."/>
            <person name="Chan K.G."/>
        </authorList>
    </citation>
    <scope>NUCLEOTIDE SEQUENCE</scope>
    <source>
        <strain evidence="7">32-07</strain>
    </source>
</reference>